<reference evidence="1" key="1">
    <citation type="submission" date="2019-11" db="EMBL/GenBank/DDBJ databases">
        <authorList>
            <person name="Feng L."/>
        </authorList>
    </citation>
    <scope>NUCLEOTIDE SEQUENCE</scope>
    <source>
        <strain evidence="1">ChathewayiLFYP18</strain>
    </source>
</reference>
<organism evidence="1">
    <name type="scientific">Hungatella hathewayi</name>
    <dbReference type="NCBI Taxonomy" id="154046"/>
    <lineage>
        <taxon>Bacteria</taxon>
        <taxon>Bacillati</taxon>
        <taxon>Bacillota</taxon>
        <taxon>Clostridia</taxon>
        <taxon>Lachnospirales</taxon>
        <taxon>Lachnospiraceae</taxon>
        <taxon>Hungatella</taxon>
    </lineage>
</organism>
<name>A0A6N3I3K2_9FIRM</name>
<proteinExistence type="predicted"/>
<accession>A0A6N3I3K2</accession>
<evidence type="ECO:0000313" key="1">
    <source>
        <dbReference type="EMBL" id="VYU82980.1"/>
    </source>
</evidence>
<protein>
    <recommendedName>
        <fullName evidence="2">TIGR02646 family protein</fullName>
    </recommendedName>
</protein>
<dbReference type="AlphaFoldDB" id="A0A6N3I3K2"/>
<gene>
    <name evidence="1" type="ORF">CHLFYP18_03757</name>
</gene>
<dbReference type="RefSeq" id="WP_156834259.1">
    <property type="nucleotide sequence ID" value="NZ_CACRUH010000084.1"/>
</dbReference>
<dbReference type="EMBL" id="CACRUH010000084">
    <property type="protein sequence ID" value="VYU82980.1"/>
    <property type="molecule type" value="Genomic_DNA"/>
</dbReference>
<evidence type="ECO:0008006" key="2">
    <source>
        <dbReference type="Google" id="ProtNLM"/>
    </source>
</evidence>
<sequence length="273" mass="32245">MIFIDYKNNPPSQELIDEGRELTKQLLLLPEIERKKYIEKHSDYWRKLEAHLASLSYGKCWYTEAHDIASVYHVDHFRPKNETKKLTKDCKIETDNNPEPYWWLAFAWENYRYSGSIPNTSKNAYFPLRKGSMIARKLDDVEKEWTGLLDPTVEEDVLWLTFGEDGKAYPACDDDLSWEAQRVYLSVRVYNLNAPSLIDARVEIQNDCKRRINKIIKLMSDKENNYNVLIRDEIKDQIQELRKMLNPKSELSAVAKCYILNRPESFIRRIATV</sequence>